<dbReference type="AlphaFoldDB" id="A0A8S4QA53"/>
<dbReference type="OrthoDB" id="10051906at2759"/>
<evidence type="ECO:0000313" key="3">
    <source>
        <dbReference type="EMBL" id="CAH1802625.1"/>
    </source>
</evidence>
<keyword evidence="4" id="KW-1185">Reference proteome</keyword>
<organism evidence="3 4">
    <name type="scientific">Owenia fusiformis</name>
    <name type="common">Polychaete worm</name>
    <dbReference type="NCBI Taxonomy" id="6347"/>
    <lineage>
        <taxon>Eukaryota</taxon>
        <taxon>Metazoa</taxon>
        <taxon>Spiralia</taxon>
        <taxon>Lophotrochozoa</taxon>
        <taxon>Annelida</taxon>
        <taxon>Polychaeta</taxon>
        <taxon>Sedentaria</taxon>
        <taxon>Canalipalpata</taxon>
        <taxon>Sabellida</taxon>
        <taxon>Oweniida</taxon>
        <taxon>Oweniidae</taxon>
        <taxon>Owenia</taxon>
    </lineage>
</organism>
<feature type="region of interest" description="Disordered" evidence="2">
    <location>
        <begin position="611"/>
        <end position="828"/>
    </location>
</feature>
<dbReference type="EMBL" id="CAIIXF020000012">
    <property type="protein sequence ID" value="CAH1802625.1"/>
    <property type="molecule type" value="Genomic_DNA"/>
</dbReference>
<feature type="compositionally biased region" description="Polar residues" evidence="2">
    <location>
        <begin position="611"/>
        <end position="626"/>
    </location>
</feature>
<evidence type="ECO:0000256" key="1">
    <source>
        <dbReference type="SAM" id="Coils"/>
    </source>
</evidence>
<accession>A0A8S4QA53</accession>
<keyword evidence="1" id="KW-0175">Coiled coil</keyword>
<feature type="compositionally biased region" description="Low complexity" evidence="2">
    <location>
        <begin position="804"/>
        <end position="820"/>
    </location>
</feature>
<dbReference type="InterPro" id="IPR029681">
    <property type="entry name" value="CCDC157"/>
</dbReference>
<gene>
    <name evidence="3" type="ORF">OFUS_LOCUS26283</name>
</gene>
<proteinExistence type="predicted"/>
<evidence type="ECO:0000313" key="4">
    <source>
        <dbReference type="Proteomes" id="UP000749559"/>
    </source>
</evidence>
<feature type="compositionally biased region" description="Low complexity" evidence="2">
    <location>
        <begin position="862"/>
        <end position="871"/>
    </location>
</feature>
<sequence length="913" mass="102536">MAHLLGSKFCIESLRNDVSDLQSAVVDVTSRVGPVKLPSWKYPDKQSCDLDIDDILETYDYSDDEEDRQVAHIVLLEMVIDRMVLLYQAMSRFADQSLAANRPTTAKPPGSNMSIGLVVKKYWNKTVQMQTLITQLKSENKSKNRQISNLEATIAELKQTQTNNTIGGTKAPLSAAQLLINSNSTASTGSNTSLNSTPKGSVFDISNDAYHKCSQTVETAFVPCESCDKVQKCLNESAVVIEQVCNSQGLPSSLRKFRQTQIPDFDWLTANDVTRWTKEQNKDLNRINKHLDHLLSTIEPLKKDLSKNIESRKKLEQKVANFDHELELEKESQSAQMKQHKTRLVQIEKDNTEALNLLNREKTEIWREKSELEGQLDDYKNQLQQKETELQSIEEEKVLLQRELDESSVNSGQVKELNSAISAMQTKLHEINGTLEQTQNDLLREKAKYQSAAKQNQSLQAKQDSLFQRMNDIDAENDELRNQVADLEDEKEMLEKSIKQAKQEKITLEKSCSNQQVQNKEHDSAELEDTIDELRSTIRNLEDKLTAAKDRERLILEYPDLNGPVNPDTQGTGDIAKDMENQVRANAERISLLESQNNGLRKTISKMIHSNNVREVPQSTKPQSSDAPVPLWRTDAFESPPKQQENYRSRNVDPVGTARNLETRQSKPHSGATYTHRTYSPASSDDGLQKSGLPPRPPSKSSNHRDRGNIQSTIQRDLNKSANINRDVNFQNDSYQRDPNVYRESNSNMPRDHHSRQGSNHSELNSTHNINSRMITPNDKTNQDPGLGTKMTTFVIGQGSRPNSAKSSKSGKGQRSRPSSVGASMKVGNMNASSISAYLQLKRSGALKGLNDKVKSRPPSGPSGAKSASPGEQGDLNLQGDYTPQDTYVCEHCDKMYTTSMDLDLHKSYCSAM</sequence>
<name>A0A8S4QA53_OWEFU</name>
<feature type="coiled-coil region" evidence="1">
    <location>
        <begin position="312"/>
        <end position="551"/>
    </location>
</feature>
<feature type="compositionally biased region" description="Polar residues" evidence="2">
    <location>
        <begin position="757"/>
        <end position="784"/>
    </location>
</feature>
<feature type="compositionally biased region" description="Polar residues" evidence="2">
    <location>
        <begin position="672"/>
        <end position="683"/>
    </location>
</feature>
<dbReference type="Proteomes" id="UP000749559">
    <property type="component" value="Unassembled WGS sequence"/>
</dbReference>
<protein>
    <recommendedName>
        <fullName evidence="5">Coiled-coil domain-containing protein 157</fullName>
    </recommendedName>
</protein>
<feature type="coiled-coil region" evidence="1">
    <location>
        <begin position="133"/>
        <end position="160"/>
    </location>
</feature>
<feature type="region of interest" description="Disordered" evidence="2">
    <location>
        <begin position="850"/>
        <end position="880"/>
    </location>
</feature>
<comment type="caution">
    <text evidence="3">The sequence shown here is derived from an EMBL/GenBank/DDBJ whole genome shotgun (WGS) entry which is preliminary data.</text>
</comment>
<reference evidence="3" key="1">
    <citation type="submission" date="2022-03" db="EMBL/GenBank/DDBJ databases">
        <authorList>
            <person name="Martin C."/>
        </authorList>
    </citation>
    <scope>NUCLEOTIDE SEQUENCE</scope>
</reference>
<feature type="compositionally biased region" description="Polar residues" evidence="2">
    <location>
        <begin position="709"/>
        <end position="734"/>
    </location>
</feature>
<evidence type="ECO:0000256" key="2">
    <source>
        <dbReference type="SAM" id="MobiDB-lite"/>
    </source>
</evidence>
<evidence type="ECO:0008006" key="5">
    <source>
        <dbReference type="Google" id="ProtNLM"/>
    </source>
</evidence>
<dbReference type="PANTHER" id="PTHR43696">
    <property type="entry name" value="COILED-COIL DOMAIN-CONTAINING PROTEIN 157"/>
    <property type="match status" value="1"/>
</dbReference>
<dbReference type="PANTHER" id="PTHR43696:SF9">
    <property type="entry name" value="COILED-COIL DOMAIN-CONTAINING PROTEIN 157"/>
    <property type="match status" value="1"/>
</dbReference>